<dbReference type="eggNOG" id="KOG0179">
    <property type="taxonomic scope" value="Eukaryota"/>
</dbReference>
<evidence type="ECO:0000313" key="5">
    <source>
        <dbReference type="Proteomes" id="UP000001449"/>
    </source>
</evidence>
<feature type="non-terminal residue" evidence="4">
    <location>
        <position position="219"/>
    </location>
</feature>
<gene>
    <name evidence="4" type="primary">PSB_2</name>
    <name evidence="4" type="ORF">THAPSDRAFT_263687</name>
</gene>
<reference evidence="4 5" key="2">
    <citation type="journal article" date="2008" name="Nature">
        <title>The Phaeodactylum genome reveals the evolutionary history of diatom genomes.</title>
        <authorList>
            <person name="Bowler C."/>
            <person name="Allen A.E."/>
            <person name="Badger J.H."/>
            <person name="Grimwood J."/>
            <person name="Jabbari K."/>
            <person name="Kuo A."/>
            <person name="Maheswari U."/>
            <person name="Martens C."/>
            <person name="Maumus F."/>
            <person name="Otillar R.P."/>
            <person name="Rayko E."/>
            <person name="Salamov A."/>
            <person name="Vandepoele K."/>
            <person name="Beszteri B."/>
            <person name="Gruber A."/>
            <person name="Heijde M."/>
            <person name="Katinka M."/>
            <person name="Mock T."/>
            <person name="Valentin K."/>
            <person name="Verret F."/>
            <person name="Berges J.A."/>
            <person name="Brownlee C."/>
            <person name="Cadoret J.P."/>
            <person name="Chiovitti A."/>
            <person name="Choi C.J."/>
            <person name="Coesel S."/>
            <person name="De Martino A."/>
            <person name="Detter J.C."/>
            <person name="Durkin C."/>
            <person name="Falciatore A."/>
            <person name="Fournet J."/>
            <person name="Haruta M."/>
            <person name="Huysman M.J."/>
            <person name="Jenkins B.D."/>
            <person name="Jiroutova K."/>
            <person name="Jorgensen R.E."/>
            <person name="Joubert Y."/>
            <person name="Kaplan A."/>
            <person name="Kroger N."/>
            <person name="Kroth P.G."/>
            <person name="La Roche J."/>
            <person name="Lindquist E."/>
            <person name="Lommer M."/>
            <person name="Martin-Jezequel V."/>
            <person name="Lopez P.J."/>
            <person name="Lucas S."/>
            <person name="Mangogna M."/>
            <person name="McGinnis K."/>
            <person name="Medlin L.K."/>
            <person name="Montsant A."/>
            <person name="Oudot-Le Secq M.P."/>
            <person name="Napoli C."/>
            <person name="Obornik M."/>
            <person name="Parker M.S."/>
            <person name="Petit J.L."/>
            <person name="Porcel B.M."/>
            <person name="Poulsen N."/>
            <person name="Robison M."/>
            <person name="Rychlewski L."/>
            <person name="Rynearson T.A."/>
            <person name="Schmutz J."/>
            <person name="Shapiro H."/>
            <person name="Siaut M."/>
            <person name="Stanley M."/>
            <person name="Sussman M.R."/>
            <person name="Taylor A.R."/>
            <person name="Vardi A."/>
            <person name="von Dassow P."/>
            <person name="Vyverman W."/>
            <person name="Willis A."/>
            <person name="Wyrwicz L.S."/>
            <person name="Rokhsar D.S."/>
            <person name="Weissenbach J."/>
            <person name="Armbrust E.V."/>
            <person name="Green B.R."/>
            <person name="Van de Peer Y."/>
            <person name="Grigoriev I.V."/>
        </authorList>
    </citation>
    <scope>NUCLEOTIDE SEQUENCE [LARGE SCALE GENOMIC DNA]</scope>
    <source>
        <strain evidence="4 5">CCMP1335</strain>
    </source>
</reference>
<accession>B8C9K6</accession>
<sequence>KFDPYQLNGGLVAAVAGKDYVIIASDTRLTDGGYGINSRRNIQLQQTNLPVMIGSAGCASDCESLKRRVRLELDSLECNFPSGKMGVQSVANLLQQVLYGRRGFPFYSFCVVAGIDRDEQTGDSKCGMGAVYVYDAIGSFERVAVGSAGTGRELLQPILDRMGSIKQNNNVIQDGLAQCTWEEAVNNVARAYQSVAEREISVGDEVVICVVKASGSTED</sequence>
<dbReference type="Gene3D" id="3.60.20.10">
    <property type="entry name" value="Glutamine Phosphoribosylpyrophosphate, subunit 1, domain 1"/>
    <property type="match status" value="1"/>
</dbReference>
<dbReference type="HOGENOM" id="CLU_035750_1_0_1"/>
<dbReference type="InterPro" id="IPR029055">
    <property type="entry name" value="Ntn_hydrolases_N"/>
</dbReference>
<dbReference type="GeneID" id="7446864"/>
<dbReference type="PANTHER" id="PTHR32194:SF2">
    <property type="entry name" value="PROTEASOME SUBUNIT BETA TYPE-1"/>
    <property type="match status" value="1"/>
</dbReference>
<dbReference type="InParanoid" id="B8C9K6"/>
<protein>
    <submittedName>
        <fullName evidence="4">26S proteasome subunit beta type 1-like protein</fullName>
    </submittedName>
</protein>
<dbReference type="OMA" id="SSAQCIM"/>
<dbReference type="AlphaFoldDB" id="B8C9K6"/>
<keyword evidence="3" id="KW-0647">Proteasome</keyword>
<dbReference type="STRING" id="35128.B8C9K6"/>
<dbReference type="InterPro" id="IPR023333">
    <property type="entry name" value="Proteasome_suB-type"/>
</dbReference>
<dbReference type="PaxDb" id="35128-Thaps263687"/>
<proteinExistence type="predicted"/>
<dbReference type="InterPro" id="IPR001353">
    <property type="entry name" value="Proteasome_sua/b"/>
</dbReference>
<dbReference type="Pfam" id="PF00227">
    <property type="entry name" value="Proteasome"/>
    <property type="match status" value="1"/>
</dbReference>
<dbReference type="GO" id="GO:0043161">
    <property type="term" value="P:proteasome-mediated ubiquitin-dependent protein catabolic process"/>
    <property type="evidence" value="ECO:0000318"/>
    <property type="project" value="GO_Central"/>
</dbReference>
<dbReference type="GO" id="GO:0005829">
    <property type="term" value="C:cytosol"/>
    <property type="evidence" value="ECO:0000318"/>
    <property type="project" value="GO_Central"/>
</dbReference>
<evidence type="ECO:0000256" key="2">
    <source>
        <dbReference type="ARBA" id="ARBA00022490"/>
    </source>
</evidence>
<dbReference type="GO" id="GO:0019774">
    <property type="term" value="C:proteasome core complex, beta-subunit complex"/>
    <property type="evidence" value="ECO:0000318"/>
    <property type="project" value="GO_Central"/>
</dbReference>
<evidence type="ECO:0000256" key="3">
    <source>
        <dbReference type="ARBA" id="ARBA00022942"/>
    </source>
</evidence>
<keyword evidence="2" id="KW-0963">Cytoplasm</keyword>
<organism evidence="4 5">
    <name type="scientific">Thalassiosira pseudonana</name>
    <name type="common">Marine diatom</name>
    <name type="synonym">Cyclotella nana</name>
    <dbReference type="NCBI Taxonomy" id="35128"/>
    <lineage>
        <taxon>Eukaryota</taxon>
        <taxon>Sar</taxon>
        <taxon>Stramenopiles</taxon>
        <taxon>Ochrophyta</taxon>
        <taxon>Bacillariophyta</taxon>
        <taxon>Coscinodiscophyceae</taxon>
        <taxon>Thalassiosirophycidae</taxon>
        <taxon>Thalassiosirales</taxon>
        <taxon>Thalassiosiraceae</taxon>
        <taxon>Thalassiosira</taxon>
    </lineage>
</organism>
<comment type="subcellular location">
    <subcellularLocation>
        <location evidence="1">Nucleus</location>
    </subcellularLocation>
</comment>
<keyword evidence="5" id="KW-1185">Reference proteome</keyword>
<dbReference type="Proteomes" id="UP000001449">
    <property type="component" value="Chromosome 10"/>
</dbReference>
<feature type="non-terminal residue" evidence="4">
    <location>
        <position position="1"/>
    </location>
</feature>
<dbReference type="KEGG" id="tps:THAPSDRAFT_263687"/>
<evidence type="ECO:0000313" key="4">
    <source>
        <dbReference type="EMBL" id="EED90058.1"/>
    </source>
</evidence>
<evidence type="ECO:0000256" key="1">
    <source>
        <dbReference type="ARBA" id="ARBA00004123"/>
    </source>
</evidence>
<dbReference type="RefSeq" id="XP_002292862.1">
    <property type="nucleotide sequence ID" value="XM_002292826.1"/>
</dbReference>
<dbReference type="GO" id="GO:0005634">
    <property type="term" value="C:nucleus"/>
    <property type="evidence" value="ECO:0000318"/>
    <property type="project" value="GO_Central"/>
</dbReference>
<dbReference type="SUPFAM" id="SSF56235">
    <property type="entry name" value="N-terminal nucleophile aminohydrolases (Ntn hydrolases)"/>
    <property type="match status" value="1"/>
</dbReference>
<reference evidence="4 5" key="1">
    <citation type="journal article" date="2004" name="Science">
        <title>The genome of the diatom Thalassiosira pseudonana: ecology, evolution, and metabolism.</title>
        <authorList>
            <person name="Armbrust E.V."/>
            <person name="Berges J.A."/>
            <person name="Bowler C."/>
            <person name="Green B.R."/>
            <person name="Martinez D."/>
            <person name="Putnam N.H."/>
            <person name="Zhou S."/>
            <person name="Allen A.E."/>
            <person name="Apt K.E."/>
            <person name="Bechner M."/>
            <person name="Brzezinski M.A."/>
            <person name="Chaal B.K."/>
            <person name="Chiovitti A."/>
            <person name="Davis A.K."/>
            <person name="Demarest M.S."/>
            <person name="Detter J.C."/>
            <person name="Glavina T."/>
            <person name="Goodstein D."/>
            <person name="Hadi M.Z."/>
            <person name="Hellsten U."/>
            <person name="Hildebrand M."/>
            <person name="Jenkins B.D."/>
            <person name="Jurka J."/>
            <person name="Kapitonov V.V."/>
            <person name="Kroger N."/>
            <person name="Lau W.W."/>
            <person name="Lane T.W."/>
            <person name="Larimer F.W."/>
            <person name="Lippmeier J.C."/>
            <person name="Lucas S."/>
            <person name="Medina M."/>
            <person name="Montsant A."/>
            <person name="Obornik M."/>
            <person name="Parker M.S."/>
            <person name="Palenik B."/>
            <person name="Pazour G.J."/>
            <person name="Richardson P.M."/>
            <person name="Rynearson T.A."/>
            <person name="Saito M.A."/>
            <person name="Schwartz D.C."/>
            <person name="Thamatrakoln K."/>
            <person name="Valentin K."/>
            <person name="Vardi A."/>
            <person name="Wilkerson F.P."/>
            <person name="Rokhsar D.S."/>
        </authorList>
    </citation>
    <scope>NUCLEOTIDE SEQUENCE [LARGE SCALE GENOMIC DNA]</scope>
    <source>
        <strain evidence="4 5">CCMP1335</strain>
    </source>
</reference>
<dbReference type="EMBL" id="CM000646">
    <property type="protein sequence ID" value="EED90058.1"/>
    <property type="molecule type" value="Genomic_DNA"/>
</dbReference>
<dbReference type="PANTHER" id="PTHR32194">
    <property type="entry name" value="METALLOPROTEASE TLDD"/>
    <property type="match status" value="1"/>
</dbReference>
<name>B8C9K6_THAPS</name>